<dbReference type="EC" id="1.3.99.41" evidence="8"/>
<protein>
    <recommendedName>
        <fullName evidence="9">3-methylmercaptopropionyl-CoA dehydrogenase</fullName>
        <ecNumber evidence="8">1.3.99.41</ecNumber>
    </recommendedName>
</protein>
<dbReference type="AlphaFoldDB" id="A0A930BPW5"/>
<dbReference type="InterPro" id="IPR052166">
    <property type="entry name" value="Diverse_Acyl-CoA_DH"/>
</dbReference>
<name>A0A930BPW5_9RHOO</name>
<dbReference type="FunFam" id="2.40.110.10:FF:000031">
    <property type="entry name" value="Acyl-CoA dehydrogenase, putative"/>
    <property type="match status" value="1"/>
</dbReference>
<proteinExistence type="inferred from homology"/>
<evidence type="ECO:0000256" key="9">
    <source>
        <dbReference type="ARBA" id="ARBA00069043"/>
    </source>
</evidence>
<dbReference type="Gene3D" id="2.40.110.10">
    <property type="entry name" value="Butyryl-CoA Dehydrogenase, subunit A, domain 2"/>
    <property type="match status" value="1"/>
</dbReference>
<evidence type="ECO:0000256" key="6">
    <source>
        <dbReference type="ARBA" id="ARBA00051388"/>
    </source>
</evidence>
<evidence type="ECO:0000256" key="1">
    <source>
        <dbReference type="ARBA" id="ARBA00001974"/>
    </source>
</evidence>
<dbReference type="GO" id="GO:0050660">
    <property type="term" value="F:flavin adenine dinucleotide binding"/>
    <property type="evidence" value="ECO:0007669"/>
    <property type="project" value="InterPro"/>
</dbReference>
<dbReference type="Pfam" id="PF12806">
    <property type="entry name" value="Acyl-CoA_dh_C"/>
    <property type="match status" value="1"/>
</dbReference>
<dbReference type="GO" id="GO:0016627">
    <property type="term" value="F:oxidoreductase activity, acting on the CH-CH group of donors"/>
    <property type="evidence" value="ECO:0007669"/>
    <property type="project" value="InterPro"/>
</dbReference>
<dbReference type="Gene3D" id="1.10.540.10">
    <property type="entry name" value="Acyl-CoA dehydrogenase/oxidase, N-terminal domain"/>
    <property type="match status" value="1"/>
</dbReference>
<feature type="domain" description="Acyl-CoA dehydrogenase/oxidase C-terminal" evidence="11">
    <location>
        <begin position="284"/>
        <end position="445"/>
    </location>
</feature>
<evidence type="ECO:0000259" key="14">
    <source>
        <dbReference type="Pfam" id="PF12806"/>
    </source>
</evidence>
<comment type="similarity">
    <text evidence="2 10">Belongs to the acyl-CoA dehydrogenase family.</text>
</comment>
<comment type="function">
    <text evidence="7">Involved in the assimilation of dimethylsulphoniopropionate (DMSP), an important compound in the fixation of carbon in marine phytoplankton, by mediating the conversion of 3-(methylthio)propanoyl-CoA (MMPA-CoA) to 3-(methylthio)acryloyl-CoA (MTA-CoA).</text>
</comment>
<dbReference type="InterPro" id="IPR046373">
    <property type="entry name" value="Acyl-CoA_Oxase/DH_mid-dom_sf"/>
</dbReference>
<organism evidence="15 16">
    <name type="scientific">Dechloromonas agitata</name>
    <dbReference type="NCBI Taxonomy" id="73030"/>
    <lineage>
        <taxon>Bacteria</taxon>
        <taxon>Pseudomonadati</taxon>
        <taxon>Pseudomonadota</taxon>
        <taxon>Betaproteobacteria</taxon>
        <taxon>Rhodocyclales</taxon>
        <taxon>Azonexaceae</taxon>
        <taxon>Dechloromonas</taxon>
    </lineage>
</organism>
<dbReference type="Pfam" id="PF02771">
    <property type="entry name" value="Acyl-CoA_dh_N"/>
    <property type="match status" value="1"/>
</dbReference>
<evidence type="ECO:0000259" key="13">
    <source>
        <dbReference type="Pfam" id="PF02771"/>
    </source>
</evidence>
<evidence type="ECO:0000256" key="5">
    <source>
        <dbReference type="ARBA" id="ARBA00023002"/>
    </source>
</evidence>
<comment type="catalytic activity">
    <reaction evidence="6">
        <text>3-(methylsulfanyl)propanoyl-CoA + oxidized [electron-transfer flavoprotein] + H(+) = 3-(methylsulfanyl)acryloyl-CoA + reduced [electron-transfer flavoprotein]</text>
        <dbReference type="Rhea" id="RHEA:52612"/>
        <dbReference type="Rhea" id="RHEA-COMP:10685"/>
        <dbReference type="Rhea" id="RHEA-COMP:10686"/>
        <dbReference type="ChEBI" id="CHEBI:15378"/>
        <dbReference type="ChEBI" id="CHEBI:57692"/>
        <dbReference type="ChEBI" id="CHEBI:58307"/>
        <dbReference type="ChEBI" id="CHEBI:82815"/>
        <dbReference type="ChEBI" id="CHEBI:84994"/>
        <dbReference type="EC" id="1.3.99.41"/>
    </reaction>
    <physiologicalReaction direction="left-to-right" evidence="6">
        <dbReference type="Rhea" id="RHEA:52613"/>
    </physiologicalReaction>
</comment>
<evidence type="ECO:0000259" key="11">
    <source>
        <dbReference type="Pfam" id="PF00441"/>
    </source>
</evidence>
<sequence>MSTYTAPLRDMQFVLKEIAGLEEICALPGNEEMSVDLAESILEEAAKFASGVLDPINRGGDTVGSVCKDGVVTTAPGFKDAYALFRDNGWNAMPFDAEYGGQGLPAAVTMAVNEMWKSANMAFALCPMLTGGAIEAIAHHASDELKQKYLPKMVEGTWTGTMNLTEPAAGSDLAAISSKAKKMDDGTYRVSGTKIFITWGENDVAENIIHLVLARLPDAPPGLKGISLFLVPKFLVNDDGSLGARNDLICASIEHKLGIHGSPTAVMSYGEKDNCVGYLIGEENKGVGYMFTMMNHARVNVGLEGVGIAERAYQHALWYARERVQGAIIGDKSGEKKTILHHPDVRRLLMECKARTEAMRTLAYYAAAQIDKAKAGIDGAQARIDLLTPVVKGWSTEQGVELSSTALQVFGGVGFVEETGAAQYYRDSRITTIYEGTTAIQANDLVGRKLAREKVPGAAMKALIAEMSTDAEAIAGNAQLAGIAANLKAGIAALNSTADWILATYATDPAAVHAGSVPFLKLTGIVVGGWLMGKSALVAAQRIAEGSSDGYYTAKLATAAYFAAHQLPFAAAYAAEVTGGGASTLALAEPLF</sequence>
<dbReference type="Gene3D" id="1.20.140.10">
    <property type="entry name" value="Butyryl-CoA Dehydrogenase, subunit A, domain 3"/>
    <property type="match status" value="1"/>
</dbReference>
<gene>
    <name evidence="15" type="ORF">HXL68_00770</name>
</gene>
<dbReference type="PANTHER" id="PTHR42803:SF1">
    <property type="entry name" value="BROAD-SPECIFICITY LINEAR ACYL-COA DEHYDROGENASE FADE5"/>
    <property type="match status" value="1"/>
</dbReference>
<evidence type="ECO:0000259" key="12">
    <source>
        <dbReference type="Pfam" id="PF02770"/>
    </source>
</evidence>
<comment type="caution">
    <text evidence="15">The sequence shown here is derived from an EMBL/GenBank/DDBJ whole genome shotgun (WGS) entry which is preliminary data.</text>
</comment>
<keyword evidence="4 10" id="KW-0274">FAD</keyword>
<dbReference type="InterPro" id="IPR037069">
    <property type="entry name" value="AcylCoA_DH/ox_N_sf"/>
</dbReference>
<dbReference type="InterPro" id="IPR009075">
    <property type="entry name" value="AcylCo_DH/oxidase_C"/>
</dbReference>
<dbReference type="SUPFAM" id="SSF56645">
    <property type="entry name" value="Acyl-CoA dehydrogenase NM domain-like"/>
    <property type="match status" value="1"/>
</dbReference>
<dbReference type="SUPFAM" id="SSF47203">
    <property type="entry name" value="Acyl-CoA dehydrogenase C-terminal domain-like"/>
    <property type="match status" value="1"/>
</dbReference>
<reference evidence="15" key="1">
    <citation type="submission" date="2020-04" db="EMBL/GenBank/DDBJ databases">
        <title>Deep metagenomics examines the oral microbiome during advanced dental caries in children, revealing novel taxa and co-occurrences with host molecules.</title>
        <authorList>
            <person name="Baker J.L."/>
            <person name="Morton J.T."/>
            <person name="Dinis M."/>
            <person name="Alvarez R."/>
            <person name="Tran N.C."/>
            <person name="Knight R."/>
            <person name="Edlund A."/>
        </authorList>
    </citation>
    <scope>NUCLEOTIDE SEQUENCE</scope>
    <source>
        <strain evidence="15">JCVI_32_bin.24</strain>
    </source>
</reference>
<evidence type="ECO:0000256" key="10">
    <source>
        <dbReference type="RuleBase" id="RU362125"/>
    </source>
</evidence>
<keyword evidence="3 10" id="KW-0285">Flavoprotein</keyword>
<dbReference type="Pfam" id="PF00441">
    <property type="entry name" value="Acyl-CoA_dh_1"/>
    <property type="match status" value="1"/>
</dbReference>
<dbReference type="InterPro" id="IPR013786">
    <property type="entry name" value="AcylCoA_DH/ox_N"/>
</dbReference>
<evidence type="ECO:0000256" key="2">
    <source>
        <dbReference type="ARBA" id="ARBA00009347"/>
    </source>
</evidence>
<dbReference type="PANTHER" id="PTHR42803">
    <property type="entry name" value="ACYL-COA DEHYDROGENASE"/>
    <property type="match status" value="1"/>
</dbReference>
<feature type="domain" description="Acyl-CoA oxidase/dehydrogenase middle" evidence="12">
    <location>
        <begin position="162"/>
        <end position="265"/>
    </location>
</feature>
<dbReference type="Pfam" id="PF02770">
    <property type="entry name" value="Acyl-CoA_dh_M"/>
    <property type="match status" value="1"/>
</dbReference>
<evidence type="ECO:0000256" key="7">
    <source>
        <dbReference type="ARBA" id="ARBA00058683"/>
    </source>
</evidence>
<evidence type="ECO:0000313" key="15">
    <source>
        <dbReference type="EMBL" id="MBF1163550.1"/>
    </source>
</evidence>
<dbReference type="EMBL" id="JABZMI010000004">
    <property type="protein sequence ID" value="MBF1163550.1"/>
    <property type="molecule type" value="Genomic_DNA"/>
</dbReference>
<evidence type="ECO:0000313" key="16">
    <source>
        <dbReference type="Proteomes" id="UP000718593"/>
    </source>
</evidence>
<evidence type="ECO:0000256" key="8">
    <source>
        <dbReference type="ARBA" id="ARBA00066694"/>
    </source>
</evidence>
<accession>A0A930BPW5</accession>
<comment type="cofactor">
    <cofactor evidence="1 10">
        <name>FAD</name>
        <dbReference type="ChEBI" id="CHEBI:57692"/>
    </cofactor>
</comment>
<keyword evidence="5 10" id="KW-0560">Oxidoreductase</keyword>
<evidence type="ECO:0000256" key="4">
    <source>
        <dbReference type="ARBA" id="ARBA00022827"/>
    </source>
</evidence>
<feature type="domain" description="Acyl-CoA dehydrogenase/oxidase N-terminal" evidence="13">
    <location>
        <begin position="79"/>
        <end position="156"/>
    </location>
</feature>
<dbReference type="InterPro" id="IPR009100">
    <property type="entry name" value="AcylCoA_DH/oxidase_NM_dom_sf"/>
</dbReference>
<dbReference type="InterPro" id="IPR036250">
    <property type="entry name" value="AcylCo_DH-like_C"/>
</dbReference>
<feature type="domain" description="Acetyl-CoA dehydrogenase-like C-terminal" evidence="14">
    <location>
        <begin position="464"/>
        <end position="587"/>
    </location>
</feature>
<evidence type="ECO:0000256" key="3">
    <source>
        <dbReference type="ARBA" id="ARBA00022630"/>
    </source>
</evidence>
<dbReference type="InterPro" id="IPR006091">
    <property type="entry name" value="Acyl-CoA_Oxase/DH_mid-dom"/>
</dbReference>
<dbReference type="InterPro" id="IPR025878">
    <property type="entry name" value="Acyl-CoA_dh-like_C_dom"/>
</dbReference>
<dbReference type="Proteomes" id="UP000718593">
    <property type="component" value="Unassembled WGS sequence"/>
</dbReference>